<reference evidence="7 8" key="1">
    <citation type="submission" date="2016-04" db="EMBL/GenBank/DDBJ databases">
        <title>Complete genome sequence of Dokdonella koreensis DS-123T.</title>
        <authorList>
            <person name="Kim J.F."/>
            <person name="Lee H."/>
            <person name="Kwak M.-J."/>
        </authorList>
    </citation>
    <scope>NUCLEOTIDE SEQUENCE [LARGE SCALE GENOMIC DNA]</scope>
    <source>
        <strain evidence="7 8">DS-123</strain>
    </source>
</reference>
<dbReference type="InterPro" id="IPR002372">
    <property type="entry name" value="PQQ_rpt_dom"/>
</dbReference>
<dbReference type="KEGG" id="dko:I596_930"/>
<evidence type="ECO:0000313" key="8">
    <source>
        <dbReference type="Proteomes" id="UP000076830"/>
    </source>
</evidence>
<dbReference type="PATRIC" id="fig|1300342.3.peg.907"/>
<dbReference type="PANTHER" id="PTHR32303">
    <property type="entry name" value="QUINOPROTEIN ALCOHOL DEHYDROGENASE (CYTOCHROME C)"/>
    <property type="match status" value="1"/>
</dbReference>
<comment type="cofactor">
    <cofactor evidence="1">
        <name>pyrroloquinoline quinone</name>
        <dbReference type="ChEBI" id="CHEBI:58442"/>
    </cofactor>
</comment>
<dbReference type="Gene3D" id="2.140.10.10">
    <property type="entry name" value="Quinoprotein alcohol dehydrogenase-like superfamily"/>
    <property type="match status" value="2"/>
</dbReference>
<dbReference type="Pfam" id="PF01011">
    <property type="entry name" value="PQQ"/>
    <property type="match status" value="1"/>
</dbReference>
<dbReference type="GO" id="GO:0008876">
    <property type="term" value="F:quinoprotein glucose dehydrogenase activity"/>
    <property type="evidence" value="ECO:0007669"/>
    <property type="project" value="TreeGrafter"/>
</dbReference>
<evidence type="ECO:0000256" key="1">
    <source>
        <dbReference type="ARBA" id="ARBA00001931"/>
    </source>
</evidence>
<accession>A0A160DSR9</accession>
<dbReference type="Proteomes" id="UP000076830">
    <property type="component" value="Chromosome"/>
</dbReference>
<sequence length="698" mass="74155">MNIGIRQAMACGAALAMGAGGLHAAPPEDWSSYAGAAGGGQHSPLAQITPDNVSRLRIAWSFRTGELGAGLPDPERRRFEANPLVVDGRMYLNTGTGIAFALDATSGRALWSFDAQVSRDKRYSDPASRGVSFWRDPLAGPGACRERIVFGTLDARLVALDAADGRPCAGFGDGGTIDLRAGIALRDGPDDAWSNYAVTSPPVIAGDVLVIGSSIGDNRAHALEQGVVRGYDVRSGRELWRWDPVPRDPAEAAARGWQPQQAATVGAANAWAPLAADPALGLVYVPTGSASPDYYGGERLGDNRDANSLVALDLHSGRRVWAQQLVHHDLWDYDLASQPVLATVETAQGPREAVLQATKTGFLFAFDRRDGSPVFPLSEVAVPASDVPGEHAAPTQPMPEPGLRLARHTPLTPADAWGPTPGERRECRHLIAGLRSEGLFTPPSVRGTVALPGWAGGVNWGGIAVDPQRHLAILPVSDLPMQVALIPRARFNWDDRERYPNQEFNSMKGTAYGMRRGVLASSKGTPCIEPPWGRLVAVDLRTRKVAWERPLGTLEEELPWLPLEVGMPLLGGAVTTAGGLTFIGASADARLRALDSTSGKTLWEAKLPAGGQATPSVYAVAGRQYVVIAAGGREGLGPMGDYLIAYALDGEGEEVVFQHGVAVRMAALGAAASALLAGCVVLWRLRRRRRRNRAVPPA</sequence>
<dbReference type="SMART" id="SM00564">
    <property type="entry name" value="PQQ"/>
    <property type="match status" value="5"/>
</dbReference>
<organism evidence="7 8">
    <name type="scientific">Dokdonella koreensis DS-123</name>
    <dbReference type="NCBI Taxonomy" id="1300342"/>
    <lineage>
        <taxon>Bacteria</taxon>
        <taxon>Pseudomonadati</taxon>
        <taxon>Pseudomonadota</taxon>
        <taxon>Gammaproteobacteria</taxon>
        <taxon>Lysobacterales</taxon>
        <taxon>Rhodanobacteraceae</taxon>
        <taxon>Dokdonella</taxon>
    </lineage>
</organism>
<dbReference type="PANTHER" id="PTHR32303:SF4">
    <property type="entry name" value="QUINOPROTEIN GLUCOSE DEHYDROGENASE"/>
    <property type="match status" value="1"/>
</dbReference>
<dbReference type="InterPro" id="IPR011047">
    <property type="entry name" value="Quinoprotein_ADH-like_sf"/>
</dbReference>
<evidence type="ECO:0000313" key="7">
    <source>
        <dbReference type="EMBL" id="ANB16960.1"/>
    </source>
</evidence>
<feature type="chain" id="PRO_5007813122" evidence="5">
    <location>
        <begin position="25"/>
        <end position="698"/>
    </location>
</feature>
<gene>
    <name evidence="7" type="ORF">I596_930</name>
</gene>
<feature type="domain" description="Pyrrolo-quinoline quinone repeat" evidence="6">
    <location>
        <begin position="30"/>
        <end position="626"/>
    </location>
</feature>
<keyword evidence="8" id="KW-1185">Reference proteome</keyword>
<feature type="signal peptide" evidence="5">
    <location>
        <begin position="1"/>
        <end position="24"/>
    </location>
</feature>
<name>A0A160DSR9_9GAMM</name>
<keyword evidence="4" id="KW-0812">Transmembrane</keyword>
<evidence type="ECO:0000256" key="5">
    <source>
        <dbReference type="SAM" id="SignalP"/>
    </source>
</evidence>
<dbReference type="AlphaFoldDB" id="A0A160DSR9"/>
<comment type="similarity">
    <text evidence="2">Belongs to the bacterial PQQ dehydrogenase family.</text>
</comment>
<evidence type="ECO:0000256" key="2">
    <source>
        <dbReference type="ARBA" id="ARBA00008156"/>
    </source>
</evidence>
<evidence type="ECO:0000256" key="3">
    <source>
        <dbReference type="ARBA" id="ARBA00023002"/>
    </source>
</evidence>
<keyword evidence="5" id="KW-0732">Signal</keyword>
<dbReference type="InterPro" id="IPR018391">
    <property type="entry name" value="PQQ_b-propeller_rpt"/>
</dbReference>
<evidence type="ECO:0000256" key="4">
    <source>
        <dbReference type="SAM" id="Phobius"/>
    </source>
</evidence>
<dbReference type="CDD" id="cd10280">
    <property type="entry name" value="PQQ_mGDH"/>
    <property type="match status" value="1"/>
</dbReference>
<dbReference type="EMBL" id="CP015249">
    <property type="protein sequence ID" value="ANB16960.1"/>
    <property type="molecule type" value="Genomic_DNA"/>
</dbReference>
<dbReference type="InterPro" id="IPR017511">
    <property type="entry name" value="PQQ_mDH"/>
</dbReference>
<evidence type="ECO:0000259" key="6">
    <source>
        <dbReference type="Pfam" id="PF01011"/>
    </source>
</evidence>
<dbReference type="GO" id="GO:0048038">
    <property type="term" value="F:quinone binding"/>
    <property type="evidence" value="ECO:0007669"/>
    <property type="project" value="InterPro"/>
</dbReference>
<keyword evidence="4" id="KW-1133">Transmembrane helix</keyword>
<dbReference type="SUPFAM" id="SSF50998">
    <property type="entry name" value="Quinoprotein alcohol dehydrogenase-like"/>
    <property type="match status" value="1"/>
</dbReference>
<keyword evidence="3" id="KW-0560">Oxidoreductase</keyword>
<protein>
    <submittedName>
        <fullName evidence="7">Quinoprotein glucose dehydrogenase</fullName>
    </submittedName>
</protein>
<feature type="transmembrane region" description="Helical" evidence="4">
    <location>
        <begin position="661"/>
        <end position="683"/>
    </location>
</feature>
<dbReference type="RefSeq" id="WP_067644700.1">
    <property type="nucleotide sequence ID" value="NZ_CP015249.1"/>
</dbReference>
<proteinExistence type="inferred from homology"/>
<dbReference type="STRING" id="1300342.I596_930"/>
<dbReference type="GO" id="GO:0016020">
    <property type="term" value="C:membrane"/>
    <property type="evidence" value="ECO:0007669"/>
    <property type="project" value="InterPro"/>
</dbReference>
<keyword evidence="4" id="KW-0472">Membrane</keyword>